<dbReference type="CDD" id="cd01948">
    <property type="entry name" value="EAL"/>
    <property type="match status" value="1"/>
</dbReference>
<dbReference type="Proteomes" id="UP000240624">
    <property type="component" value="Unassembled WGS sequence"/>
</dbReference>
<dbReference type="InterPro" id="IPR050706">
    <property type="entry name" value="Cyclic-di-GMP_PDE-like"/>
</dbReference>
<reference evidence="4 5" key="1">
    <citation type="submission" date="2017-03" db="EMBL/GenBank/DDBJ databases">
        <authorList>
            <person name="Afonso C.L."/>
            <person name="Miller P.J."/>
            <person name="Scott M.A."/>
            <person name="Spackman E."/>
            <person name="Goraichik I."/>
            <person name="Dimitrov K.M."/>
            <person name="Suarez D.L."/>
            <person name="Swayne D.E."/>
        </authorList>
    </citation>
    <scope>NUCLEOTIDE SEQUENCE [LARGE SCALE GENOMIC DNA]</scope>
    <source>
        <strain evidence="4 5">CECT 8367</strain>
    </source>
</reference>
<evidence type="ECO:0000259" key="1">
    <source>
        <dbReference type="PROSITE" id="PS50883"/>
    </source>
</evidence>
<keyword evidence="6" id="KW-1185">Reference proteome</keyword>
<dbReference type="AlphaFoldDB" id="A0A1X6YI97"/>
<reference evidence="3 6" key="2">
    <citation type="submission" date="2018-03" db="EMBL/GenBank/DDBJ databases">
        <title>Genomic Encyclopedia of Archaeal and Bacterial Type Strains, Phase II (KMG-II): from individual species to whole genera.</title>
        <authorList>
            <person name="Goeker M."/>
        </authorList>
    </citation>
    <scope>NUCLEOTIDE SEQUENCE [LARGE SCALE GENOMIC DNA]</scope>
    <source>
        <strain evidence="3 6">DSM 29956</strain>
    </source>
</reference>
<evidence type="ECO:0000259" key="2">
    <source>
        <dbReference type="PROSITE" id="PS50887"/>
    </source>
</evidence>
<accession>A0A1X6YI97</accession>
<dbReference type="OrthoDB" id="9814202at2"/>
<dbReference type="RefSeq" id="WP_085894949.1">
    <property type="nucleotide sequence ID" value="NZ_FWFY01000002.1"/>
</dbReference>
<sequence length="515" mass="55331">MRSTARTHLLQGCAPILGRIGGPARLLGQVLAPLLLLGALLLGGAPGAAMVAVALPLTIAAALGRPILSTCTARDSLTGLGDRRSLTAVLDRMLLRRHGGAQGLAAMVIEIDDFKRIEQRCDRLAVERVLRKVGERLQDGLRADDSLSRLDGPCYGVALAPDRRLDLETAIQLGQRLQQALAEPIKVGDTQAHVTASVGFALAGKSPSSDGTALLQAATLALIEAQRGGAASIRSYSSAMQHRVSIRNSLSDEIAAALDRGDITAHFQPQISIPDGRVSGVEALARWHHADRGLIPPAEFLPVAEQAGLMGRLGEVMVQDGLNALRLWDTAGLAVPRVAVNFSQSELADPRLIDRLAWELDRFDLSPDRLVIEVLETVVAQRIEDMVVRNLSGLARLGCRLDLDDFGTGHAAITAIRRFSIQRIKIDRSFVSRIDCDAEQQKMVSAILTMAERLGLETLAEGVETQGEREMLAKLGCGHAQGFGIARPLPRPEAEAWIRARLPDATAPDRARRAI</sequence>
<dbReference type="InterPro" id="IPR043128">
    <property type="entry name" value="Rev_trsase/Diguanyl_cyclase"/>
</dbReference>
<dbReference type="PANTHER" id="PTHR33121">
    <property type="entry name" value="CYCLIC DI-GMP PHOSPHODIESTERASE PDEF"/>
    <property type="match status" value="1"/>
</dbReference>
<dbReference type="SMART" id="SM00052">
    <property type="entry name" value="EAL"/>
    <property type="match status" value="1"/>
</dbReference>
<dbReference type="EC" id="3.1.4.52" evidence="4"/>
<evidence type="ECO:0000313" key="4">
    <source>
        <dbReference type="EMBL" id="SLN21716.1"/>
    </source>
</evidence>
<gene>
    <name evidence="4" type="primary">gmr_1</name>
    <name evidence="3" type="ORF">CLV79_101524</name>
    <name evidence="4" type="ORF">LOS8367_00563</name>
</gene>
<dbReference type="EMBL" id="PYGB01000001">
    <property type="protein sequence ID" value="PSK88683.1"/>
    <property type="molecule type" value="Genomic_DNA"/>
</dbReference>
<evidence type="ECO:0000313" key="6">
    <source>
        <dbReference type="Proteomes" id="UP000240624"/>
    </source>
</evidence>
<keyword evidence="4" id="KW-0378">Hydrolase</keyword>
<dbReference type="InterPro" id="IPR001633">
    <property type="entry name" value="EAL_dom"/>
</dbReference>
<dbReference type="EMBL" id="FWFY01000002">
    <property type="protein sequence ID" value="SLN21716.1"/>
    <property type="molecule type" value="Genomic_DNA"/>
</dbReference>
<dbReference type="GO" id="GO:0071111">
    <property type="term" value="F:cyclic-guanylate-specific phosphodiesterase activity"/>
    <property type="evidence" value="ECO:0007669"/>
    <property type="project" value="UniProtKB-EC"/>
</dbReference>
<feature type="domain" description="EAL" evidence="1">
    <location>
        <begin position="247"/>
        <end position="502"/>
    </location>
</feature>
<name>A0A1X6YI97_9RHOB</name>
<dbReference type="SUPFAM" id="SSF55073">
    <property type="entry name" value="Nucleotide cyclase"/>
    <property type="match status" value="1"/>
</dbReference>
<proteinExistence type="predicted"/>
<dbReference type="PROSITE" id="PS50883">
    <property type="entry name" value="EAL"/>
    <property type="match status" value="1"/>
</dbReference>
<dbReference type="Gene3D" id="3.30.70.270">
    <property type="match status" value="1"/>
</dbReference>
<dbReference type="NCBIfam" id="TIGR00254">
    <property type="entry name" value="GGDEF"/>
    <property type="match status" value="1"/>
</dbReference>
<evidence type="ECO:0000313" key="3">
    <source>
        <dbReference type="EMBL" id="PSK88683.1"/>
    </source>
</evidence>
<dbReference type="InterPro" id="IPR000160">
    <property type="entry name" value="GGDEF_dom"/>
</dbReference>
<dbReference type="Pfam" id="PF00563">
    <property type="entry name" value="EAL"/>
    <property type="match status" value="1"/>
</dbReference>
<feature type="domain" description="GGDEF" evidence="2">
    <location>
        <begin position="102"/>
        <end position="238"/>
    </location>
</feature>
<dbReference type="Pfam" id="PF00990">
    <property type="entry name" value="GGDEF"/>
    <property type="match status" value="1"/>
</dbReference>
<dbReference type="InterPro" id="IPR029787">
    <property type="entry name" value="Nucleotide_cyclase"/>
</dbReference>
<dbReference type="CDD" id="cd01949">
    <property type="entry name" value="GGDEF"/>
    <property type="match status" value="1"/>
</dbReference>
<dbReference type="SMART" id="SM00267">
    <property type="entry name" value="GGDEF"/>
    <property type="match status" value="1"/>
</dbReference>
<dbReference type="PROSITE" id="PS50887">
    <property type="entry name" value="GGDEF"/>
    <property type="match status" value="1"/>
</dbReference>
<dbReference type="Gene3D" id="3.20.20.450">
    <property type="entry name" value="EAL domain"/>
    <property type="match status" value="1"/>
</dbReference>
<dbReference type="SUPFAM" id="SSF141868">
    <property type="entry name" value="EAL domain-like"/>
    <property type="match status" value="1"/>
</dbReference>
<dbReference type="PANTHER" id="PTHR33121:SF70">
    <property type="entry name" value="SIGNALING PROTEIN YKOW"/>
    <property type="match status" value="1"/>
</dbReference>
<dbReference type="Proteomes" id="UP000193495">
    <property type="component" value="Unassembled WGS sequence"/>
</dbReference>
<evidence type="ECO:0000313" key="5">
    <source>
        <dbReference type="Proteomes" id="UP000193495"/>
    </source>
</evidence>
<protein>
    <submittedName>
        <fullName evidence="4">Cyclic di-GMP phosphodiesterase Gmr</fullName>
        <ecNumber evidence="4">3.1.4.52</ecNumber>
    </submittedName>
    <submittedName>
        <fullName evidence="3">Diguanylate cyclase/phosphodiesterase</fullName>
    </submittedName>
</protein>
<organism evidence="4 5">
    <name type="scientific">Limimaricola soesokkakensis</name>
    <dbReference type="NCBI Taxonomy" id="1343159"/>
    <lineage>
        <taxon>Bacteria</taxon>
        <taxon>Pseudomonadati</taxon>
        <taxon>Pseudomonadota</taxon>
        <taxon>Alphaproteobacteria</taxon>
        <taxon>Rhodobacterales</taxon>
        <taxon>Paracoccaceae</taxon>
        <taxon>Limimaricola</taxon>
    </lineage>
</organism>
<dbReference type="InterPro" id="IPR035919">
    <property type="entry name" value="EAL_sf"/>
</dbReference>